<feature type="transmembrane region" description="Helical" evidence="6">
    <location>
        <begin position="278"/>
        <end position="300"/>
    </location>
</feature>
<evidence type="ECO:0000256" key="6">
    <source>
        <dbReference type="SAM" id="Phobius"/>
    </source>
</evidence>
<dbReference type="Proteomes" id="UP000269097">
    <property type="component" value="Chromosome"/>
</dbReference>
<dbReference type="PANTHER" id="PTHR33406">
    <property type="entry name" value="MEMBRANE PROTEIN MJ1562-RELATED"/>
    <property type="match status" value="1"/>
</dbReference>
<feature type="transmembrane region" description="Helical" evidence="6">
    <location>
        <begin position="550"/>
        <end position="574"/>
    </location>
</feature>
<keyword evidence="5 6" id="KW-0472">Membrane</keyword>
<evidence type="ECO:0000256" key="4">
    <source>
        <dbReference type="ARBA" id="ARBA00022989"/>
    </source>
</evidence>
<reference evidence="8 9" key="1">
    <citation type="submission" date="2018-10" db="EMBL/GenBank/DDBJ databases">
        <title>Genome Sequence of Cohnella sp.</title>
        <authorList>
            <person name="Srinivasan S."/>
            <person name="Kim M.K."/>
        </authorList>
    </citation>
    <scope>NUCLEOTIDE SEQUENCE [LARGE SCALE GENOMIC DNA]</scope>
    <source>
        <strain evidence="8 9">18JY8-7</strain>
    </source>
</reference>
<dbReference type="InterPro" id="IPR050545">
    <property type="entry name" value="Mycobact_MmpL"/>
</dbReference>
<feature type="transmembrane region" description="Helical" evidence="6">
    <location>
        <begin position="691"/>
        <end position="716"/>
    </location>
</feature>
<keyword evidence="3 6" id="KW-0812">Transmembrane</keyword>
<dbReference type="PROSITE" id="PS50156">
    <property type="entry name" value="SSD"/>
    <property type="match status" value="1"/>
</dbReference>
<keyword evidence="4 6" id="KW-1133">Transmembrane helix</keyword>
<dbReference type="Gene3D" id="1.20.1640.10">
    <property type="entry name" value="Multidrug efflux transporter AcrB transmembrane domain"/>
    <property type="match status" value="2"/>
</dbReference>
<dbReference type="InterPro" id="IPR004869">
    <property type="entry name" value="MMPL_dom"/>
</dbReference>
<keyword evidence="9" id="KW-1185">Reference proteome</keyword>
<dbReference type="GO" id="GO:0005886">
    <property type="term" value="C:plasma membrane"/>
    <property type="evidence" value="ECO:0007669"/>
    <property type="project" value="UniProtKB-SubCell"/>
</dbReference>
<protein>
    <submittedName>
        <fullName evidence="8">MMPL family transporter</fullName>
    </submittedName>
</protein>
<feature type="transmembrane region" description="Helical" evidence="6">
    <location>
        <begin position="369"/>
        <end position="387"/>
    </location>
</feature>
<feature type="transmembrane region" description="Helical" evidence="6">
    <location>
        <begin position="238"/>
        <end position="258"/>
    </location>
</feature>
<gene>
    <name evidence="8" type="ORF">EAV92_02930</name>
</gene>
<dbReference type="Pfam" id="PF03176">
    <property type="entry name" value="MMPL"/>
    <property type="match status" value="2"/>
</dbReference>
<feature type="transmembrane region" description="Helical" evidence="6">
    <location>
        <begin position="184"/>
        <end position="202"/>
    </location>
</feature>
<evidence type="ECO:0000259" key="7">
    <source>
        <dbReference type="PROSITE" id="PS50156"/>
    </source>
</evidence>
<feature type="transmembrane region" description="Helical" evidence="6">
    <location>
        <begin position="580"/>
        <end position="599"/>
    </location>
</feature>
<evidence type="ECO:0000313" key="8">
    <source>
        <dbReference type="EMBL" id="AYQ71624.1"/>
    </source>
</evidence>
<proteinExistence type="predicted"/>
<evidence type="ECO:0000256" key="2">
    <source>
        <dbReference type="ARBA" id="ARBA00022475"/>
    </source>
</evidence>
<feature type="transmembrane region" description="Helical" evidence="6">
    <location>
        <begin position="208"/>
        <end position="226"/>
    </location>
</feature>
<dbReference type="PANTHER" id="PTHR33406:SF13">
    <property type="entry name" value="MEMBRANE PROTEIN YDFJ"/>
    <property type="match status" value="1"/>
</dbReference>
<sequence>MARNGDEGMLWRWGLIVHRLRWMVVAISVVIFLLMGTYARQLPGLLKDNGFEPRGSESSRGLNLLENELGVPPSSVTVVYESNSLNLTSLASRNNIMSSLEAVKKLPYVKQVSMNKTKRLNNRTDVQSAEIELNLNKSDALARYPHIRNLIHAPSGMKVYVNGPTATLYDIQKATKKDLSKSEILGLPIALVVLVLIFGSLWAAILPVIVGVMSVACTLGIAYFIALKYSLSNFMPNMVTMVGLAIGIDYALFVVSRFREELARQRAVSTAVARTCQMAGKSILFSGFAVLIGMLGMLFIDLPVMRALCLGGVLVVFSSVLLSHTLLLALLGILGHQINRFAVLPSLRKKRGNTAAWERIAFTVMKKPVAVVLLMSGLLVLLMLPVGGMKLGVPSAEVLPPTYESRQGSDLLKETYDERELNPIQAVVQTDGGTVWQERTIRDIRAFTDTISGLAGVKRVESYVTVLGDHTPEQTALMLQNGGLRQRVENLRLAKGSTAVITVVPRSTPDSKQASDLVRQLRKADSGSLKVSITGMSASRMDIMDRINRGLPAMVGFVMAITYFILFAAFRSVLLPLKAVLMNVLSLGASLGVVVIVFQKGLLAHLLHITSIGYVSIVLPVTIFCVVFGISMDYEVFLISRIKEEYEKTGDNEKSTAVGLTKTGGLITSAALILIVVVGSFVFTDIEITKALGVGLFSAIFIDATFIRVIVVPALMKLMGRANWWAPAWVK</sequence>
<evidence type="ECO:0000313" key="9">
    <source>
        <dbReference type="Proteomes" id="UP000269097"/>
    </source>
</evidence>
<dbReference type="KEGG" id="coh:EAV92_02930"/>
<dbReference type="AlphaFoldDB" id="A0A3G3JTV2"/>
<dbReference type="SUPFAM" id="SSF82866">
    <property type="entry name" value="Multidrug efflux transporter AcrB transmembrane domain"/>
    <property type="match status" value="2"/>
</dbReference>
<name>A0A3G3JTV2_9BACL</name>
<accession>A0A3G3JTV2</accession>
<dbReference type="InterPro" id="IPR000731">
    <property type="entry name" value="SSD"/>
</dbReference>
<feature type="transmembrane region" description="Helical" evidence="6">
    <location>
        <begin position="664"/>
        <end position="684"/>
    </location>
</feature>
<keyword evidence="2" id="KW-1003">Cell membrane</keyword>
<feature type="transmembrane region" description="Helical" evidence="6">
    <location>
        <begin position="307"/>
        <end position="334"/>
    </location>
</feature>
<evidence type="ECO:0000256" key="1">
    <source>
        <dbReference type="ARBA" id="ARBA00004651"/>
    </source>
</evidence>
<feature type="transmembrane region" description="Helical" evidence="6">
    <location>
        <begin position="611"/>
        <end position="631"/>
    </location>
</feature>
<dbReference type="EMBL" id="CP033433">
    <property type="protein sequence ID" value="AYQ71624.1"/>
    <property type="molecule type" value="Genomic_DNA"/>
</dbReference>
<evidence type="ECO:0000256" key="3">
    <source>
        <dbReference type="ARBA" id="ARBA00022692"/>
    </source>
</evidence>
<feature type="domain" description="SSD" evidence="7">
    <location>
        <begin position="204"/>
        <end position="333"/>
    </location>
</feature>
<comment type="subcellular location">
    <subcellularLocation>
        <location evidence="1">Cell membrane</location>
        <topology evidence="1">Multi-pass membrane protein</topology>
    </subcellularLocation>
</comment>
<organism evidence="8 9">
    <name type="scientific">Cohnella candidum</name>
    <dbReference type="NCBI Taxonomy" id="2674991"/>
    <lineage>
        <taxon>Bacteria</taxon>
        <taxon>Bacillati</taxon>
        <taxon>Bacillota</taxon>
        <taxon>Bacilli</taxon>
        <taxon>Bacillales</taxon>
        <taxon>Paenibacillaceae</taxon>
        <taxon>Cohnella</taxon>
    </lineage>
</organism>
<evidence type="ECO:0000256" key="5">
    <source>
        <dbReference type="ARBA" id="ARBA00023136"/>
    </source>
</evidence>
<feature type="transmembrane region" description="Helical" evidence="6">
    <location>
        <begin position="20"/>
        <end position="39"/>
    </location>
</feature>